<dbReference type="Pfam" id="PF00589">
    <property type="entry name" value="Phage_integrase"/>
    <property type="match status" value="1"/>
</dbReference>
<evidence type="ECO:0000313" key="6">
    <source>
        <dbReference type="EMBL" id="GCL70078.1"/>
    </source>
</evidence>
<feature type="domain" description="Tyr recombinase" evidence="5">
    <location>
        <begin position="178"/>
        <end position="377"/>
    </location>
</feature>
<keyword evidence="4" id="KW-0233">DNA recombination</keyword>
<dbReference type="PANTHER" id="PTHR30629">
    <property type="entry name" value="PROPHAGE INTEGRASE"/>
    <property type="match status" value="1"/>
</dbReference>
<dbReference type="InterPro" id="IPR010998">
    <property type="entry name" value="Integrase_recombinase_N"/>
</dbReference>
<dbReference type="GO" id="GO:0003677">
    <property type="term" value="F:DNA binding"/>
    <property type="evidence" value="ECO:0007669"/>
    <property type="project" value="UniProtKB-KW"/>
</dbReference>
<protein>
    <submittedName>
        <fullName evidence="6">Prophage ps2 probable integrase</fullName>
    </submittedName>
    <submittedName>
        <fullName evidence="7">Site-specific integrase</fullName>
    </submittedName>
</protein>
<accession>A0A2S7ZS12</accession>
<dbReference type="InterPro" id="IPR002104">
    <property type="entry name" value="Integrase_catalytic"/>
</dbReference>
<dbReference type="InterPro" id="IPR011010">
    <property type="entry name" value="DNA_brk_join_enz"/>
</dbReference>
<sequence>MWVETLTNSKGTRYKYCERYELPNGDTRKVSITLNSNSAYARKQASIELQNKIKDVIKQLHLDPNITMYEVAQLWLEHTEPTVKISTHLHHKLYIKKIFTYIDTTTPIVKVTPIMIENMAYSVYYKEELSYQYAKSLLTITRAIFKHAKRRRLIKDIHEIEDITIKKKPFSHTDIAKKQNKFLDAGELKSVLSQLTKISPRIALLIEFMSLTGLRIGELLALRYCDYDKEKATININGTLQYYYKNGSDIKRGTPKNIYSVRDVTLDNRCVKILSTIMTDNKRQSLWFKGYEEHGYIFTAKRGNPYDMQYINKLLKQVHIEGKHLTTHIFRHTHISILAELGIPLKAIMQRVGHNDPATTLSIYTHVTQQMKDDIIEKLNSRNS</sequence>
<gene>
    <name evidence="6" type="primary">ps201</name>
    <name evidence="6" type="ORF">PAGU1579_18470</name>
    <name evidence="7" type="ORF">VTHSUH11_00080</name>
</gene>
<dbReference type="RefSeq" id="WP_105092198.1">
    <property type="nucleotide sequence ID" value="NZ_PPDF01000001.1"/>
</dbReference>
<dbReference type="SUPFAM" id="SSF56349">
    <property type="entry name" value="DNA breaking-rejoining enzymes"/>
    <property type="match status" value="1"/>
</dbReference>
<dbReference type="Proteomes" id="UP000303581">
    <property type="component" value="Unassembled WGS sequence"/>
</dbReference>
<dbReference type="AlphaFoldDB" id="A0A2S7ZS12"/>
<keyword evidence="9" id="KW-1185">Reference proteome</keyword>
<evidence type="ECO:0000259" key="5">
    <source>
        <dbReference type="PROSITE" id="PS51898"/>
    </source>
</evidence>
<reference evidence="6 9" key="2">
    <citation type="submission" date="2019-03" db="EMBL/GenBank/DDBJ databases">
        <title>Draft genome sequences of two Veillonella tobetsuensis clinical isolates from intraoperative bronchial fluids of elderly patients with pulmonary carcinoma.</title>
        <authorList>
            <person name="Akiyama T."/>
        </authorList>
    </citation>
    <scope>NUCLEOTIDE SEQUENCE [LARGE SCALE GENOMIC DNA]</scope>
    <source>
        <strain evidence="6 9">PAGU 1579</strain>
    </source>
</reference>
<evidence type="ECO:0000256" key="4">
    <source>
        <dbReference type="ARBA" id="ARBA00023172"/>
    </source>
</evidence>
<dbReference type="GO" id="GO:0015074">
    <property type="term" value="P:DNA integration"/>
    <property type="evidence" value="ECO:0007669"/>
    <property type="project" value="UniProtKB-KW"/>
</dbReference>
<evidence type="ECO:0000256" key="2">
    <source>
        <dbReference type="ARBA" id="ARBA00022908"/>
    </source>
</evidence>
<name>A0A2S7ZS12_9FIRM</name>
<evidence type="ECO:0000313" key="7">
    <source>
        <dbReference type="EMBL" id="PQL26048.1"/>
    </source>
</evidence>
<dbReference type="Proteomes" id="UP000238877">
    <property type="component" value="Unassembled WGS sequence"/>
</dbReference>
<evidence type="ECO:0000313" key="8">
    <source>
        <dbReference type="Proteomes" id="UP000238877"/>
    </source>
</evidence>
<dbReference type="EMBL" id="PPDF01000001">
    <property type="protein sequence ID" value="PQL26048.1"/>
    <property type="molecule type" value="Genomic_DNA"/>
</dbReference>
<dbReference type="InterPro" id="IPR050808">
    <property type="entry name" value="Phage_Integrase"/>
</dbReference>
<evidence type="ECO:0000313" key="9">
    <source>
        <dbReference type="Proteomes" id="UP000303581"/>
    </source>
</evidence>
<keyword evidence="2" id="KW-0229">DNA integration</keyword>
<dbReference type="EMBL" id="BJCR01000097">
    <property type="protein sequence ID" value="GCL70078.1"/>
    <property type="molecule type" value="Genomic_DNA"/>
</dbReference>
<evidence type="ECO:0000256" key="3">
    <source>
        <dbReference type="ARBA" id="ARBA00023125"/>
    </source>
</evidence>
<reference evidence="7 8" key="1">
    <citation type="submission" date="2018-01" db="EMBL/GenBank/DDBJ databases">
        <title>Draft genome sequences of clinical isolates and type strains of oral Veillonella including Veillonella infantum sp., nov.</title>
        <authorList>
            <person name="Mashima I."/>
            <person name="Liao Y.-C."/>
            <person name="Sabharwal A."/>
            <person name="Haase E.M."/>
            <person name="Nakazawa F."/>
            <person name="Scannapieco F.A."/>
        </authorList>
    </citation>
    <scope>NUCLEOTIDE SEQUENCE [LARGE SCALE GENOMIC DNA]</scope>
    <source>
        <strain evidence="7 8">Y6</strain>
    </source>
</reference>
<dbReference type="Gene3D" id="1.10.443.10">
    <property type="entry name" value="Intergrase catalytic core"/>
    <property type="match status" value="1"/>
</dbReference>
<dbReference type="CDD" id="cd01189">
    <property type="entry name" value="INT_ICEBs1_C_like"/>
    <property type="match status" value="1"/>
</dbReference>
<dbReference type="InterPro" id="IPR013762">
    <property type="entry name" value="Integrase-like_cat_sf"/>
</dbReference>
<organism evidence="7 8">
    <name type="scientific">Veillonella tobetsuensis</name>
    <dbReference type="NCBI Taxonomy" id="1110546"/>
    <lineage>
        <taxon>Bacteria</taxon>
        <taxon>Bacillati</taxon>
        <taxon>Bacillota</taxon>
        <taxon>Negativicutes</taxon>
        <taxon>Veillonellales</taxon>
        <taxon>Veillonellaceae</taxon>
        <taxon>Veillonella</taxon>
    </lineage>
</organism>
<dbReference type="PROSITE" id="PS51898">
    <property type="entry name" value="TYR_RECOMBINASE"/>
    <property type="match status" value="1"/>
</dbReference>
<dbReference type="PANTHER" id="PTHR30629:SF2">
    <property type="entry name" value="PROPHAGE INTEGRASE INTS-RELATED"/>
    <property type="match status" value="1"/>
</dbReference>
<comment type="similarity">
    <text evidence="1">Belongs to the 'phage' integrase family.</text>
</comment>
<proteinExistence type="inferred from homology"/>
<dbReference type="Gene3D" id="1.10.150.130">
    <property type="match status" value="1"/>
</dbReference>
<keyword evidence="3" id="KW-0238">DNA-binding</keyword>
<dbReference type="GO" id="GO:0006310">
    <property type="term" value="P:DNA recombination"/>
    <property type="evidence" value="ECO:0007669"/>
    <property type="project" value="UniProtKB-KW"/>
</dbReference>
<comment type="caution">
    <text evidence="7">The sequence shown here is derived from an EMBL/GenBank/DDBJ whole genome shotgun (WGS) entry which is preliminary data.</text>
</comment>
<evidence type="ECO:0000256" key="1">
    <source>
        <dbReference type="ARBA" id="ARBA00008857"/>
    </source>
</evidence>